<evidence type="ECO:0000313" key="2">
    <source>
        <dbReference type="Proteomes" id="UP000183287"/>
    </source>
</evidence>
<organism evidence="1 2">
    <name type="scientific">Nitrosomonas communis</name>
    <dbReference type="NCBI Taxonomy" id="44574"/>
    <lineage>
        <taxon>Bacteria</taxon>
        <taxon>Pseudomonadati</taxon>
        <taxon>Pseudomonadota</taxon>
        <taxon>Betaproteobacteria</taxon>
        <taxon>Nitrosomonadales</taxon>
        <taxon>Nitrosomonadaceae</taxon>
        <taxon>Nitrosomonas</taxon>
    </lineage>
</organism>
<keyword evidence="2" id="KW-1185">Reference proteome</keyword>
<protein>
    <submittedName>
        <fullName evidence="1">Uncharacterized protein</fullName>
    </submittedName>
</protein>
<name>A0A1I4WFF8_9PROT</name>
<reference evidence="2" key="1">
    <citation type="submission" date="2016-10" db="EMBL/GenBank/DDBJ databases">
        <authorList>
            <person name="Varghese N."/>
            <person name="Submissions S."/>
        </authorList>
    </citation>
    <scope>NUCLEOTIDE SEQUENCE [LARGE SCALE GENOMIC DNA]</scope>
    <source>
        <strain evidence="2">Nm44</strain>
    </source>
</reference>
<accession>A0A1I4WFF8</accession>
<dbReference type="EMBL" id="FOUB01000107">
    <property type="protein sequence ID" value="SFN12073.1"/>
    <property type="molecule type" value="Genomic_DNA"/>
</dbReference>
<dbReference type="AlphaFoldDB" id="A0A1I4WFF8"/>
<evidence type="ECO:0000313" key="1">
    <source>
        <dbReference type="EMBL" id="SFN12073.1"/>
    </source>
</evidence>
<sequence length="44" mass="5258">MILTFTQWSERQFEIDRLYGVVNFPLIQRNILLILYLESKVSGI</sequence>
<proteinExistence type="predicted"/>
<gene>
    <name evidence="1" type="ORF">SAMN05421863_11072</name>
</gene>
<dbReference type="Proteomes" id="UP000183287">
    <property type="component" value="Unassembled WGS sequence"/>
</dbReference>